<gene>
    <name evidence="6" type="ORF">GCM10009754_28590</name>
</gene>
<evidence type="ECO:0000256" key="4">
    <source>
        <dbReference type="ARBA" id="ARBA00048819"/>
    </source>
</evidence>
<evidence type="ECO:0000256" key="3">
    <source>
        <dbReference type="ARBA" id="ARBA00022840"/>
    </source>
</evidence>
<evidence type="ECO:0000256" key="5">
    <source>
        <dbReference type="HAMAP-Rule" id="MF_01609"/>
    </source>
</evidence>
<dbReference type="PANTHER" id="PTHR36510:SF1">
    <property type="entry name" value="GLUTAMATE--CYSTEINE LIGASE 2-RELATED"/>
    <property type="match status" value="1"/>
</dbReference>
<keyword evidence="1 5" id="KW-0436">Ligase</keyword>
<sequence length="366" mass="39631">MGVEEEYLLADPDSRLVRPVADTVIADAATELGHRVGTEITQFQVEARTDPRTELADLGDQIRHMRSTVAGAAATREVRAISSGTAVLGELVPPPISTGQRYASSVETFRALDDEQSACSCHVHIGLADRAVALQVSNHLRPWLPTLVAISANSPYWAGRDTGYASWRTLAWMRWPAAGPPPVFHSPGHFDDLVGRLSEAGAIMDPAGVYWDVRPSTRAPTVEIRATDAATTAGETLLYAALVRALVATALTAIDEHRHIPDPTPELLRAAYWRAARDGLTGHAVDPGTGHLVPATARADALLTHVKAAIRHHGDTDLVEREWRRLGRHGTGADRQRTVFRRRGQLTDVVDHLTLTATAPTERTSA</sequence>
<proteinExistence type="inferred from homology"/>
<protein>
    <recommendedName>
        <fullName evidence="5">Putative glutamate--cysteine ligase 2</fullName>
        <ecNumber evidence="5">6.3.2.2</ecNumber>
    </recommendedName>
    <alternativeName>
        <fullName evidence="5">Gamma-glutamylcysteine synthetase 2</fullName>
        <shortName evidence="5">GCS 2</shortName>
        <shortName evidence="5">Gamma-GCS 2</shortName>
    </alternativeName>
</protein>
<dbReference type="NCBIfam" id="TIGR02050">
    <property type="entry name" value="gshA_cyan_rel"/>
    <property type="match status" value="1"/>
</dbReference>
<keyword evidence="7" id="KW-1185">Reference proteome</keyword>
<evidence type="ECO:0000313" key="7">
    <source>
        <dbReference type="Proteomes" id="UP001501116"/>
    </source>
</evidence>
<comment type="catalytic activity">
    <reaction evidence="4 5">
        <text>L-cysteine + L-glutamate + ATP = gamma-L-glutamyl-L-cysteine + ADP + phosphate + H(+)</text>
        <dbReference type="Rhea" id="RHEA:13285"/>
        <dbReference type="ChEBI" id="CHEBI:15378"/>
        <dbReference type="ChEBI" id="CHEBI:29985"/>
        <dbReference type="ChEBI" id="CHEBI:30616"/>
        <dbReference type="ChEBI" id="CHEBI:35235"/>
        <dbReference type="ChEBI" id="CHEBI:43474"/>
        <dbReference type="ChEBI" id="CHEBI:58173"/>
        <dbReference type="ChEBI" id="CHEBI:456216"/>
        <dbReference type="EC" id="6.3.2.2"/>
    </reaction>
</comment>
<accession>A0ABN2QSM6</accession>
<dbReference type="HAMAP" id="MF_01609">
    <property type="entry name" value="Glu_cys_ligase_2"/>
    <property type="match status" value="1"/>
</dbReference>
<keyword evidence="3 5" id="KW-0067">ATP-binding</keyword>
<dbReference type="InterPro" id="IPR011793">
    <property type="entry name" value="YbdK"/>
</dbReference>
<dbReference type="EC" id="6.3.2.2" evidence="5"/>
<organism evidence="6 7">
    <name type="scientific">Amycolatopsis minnesotensis</name>
    <dbReference type="NCBI Taxonomy" id="337894"/>
    <lineage>
        <taxon>Bacteria</taxon>
        <taxon>Bacillati</taxon>
        <taxon>Actinomycetota</taxon>
        <taxon>Actinomycetes</taxon>
        <taxon>Pseudonocardiales</taxon>
        <taxon>Pseudonocardiaceae</taxon>
        <taxon>Amycolatopsis</taxon>
    </lineage>
</organism>
<dbReference type="SUPFAM" id="SSF55931">
    <property type="entry name" value="Glutamine synthetase/guanido kinase"/>
    <property type="match status" value="1"/>
</dbReference>
<comment type="similarity">
    <text evidence="5">Belongs to the glutamate--cysteine ligase type 2 family. YbdK subfamily.</text>
</comment>
<dbReference type="EMBL" id="BAAANN010000010">
    <property type="protein sequence ID" value="GAA1956872.1"/>
    <property type="molecule type" value="Genomic_DNA"/>
</dbReference>
<dbReference type="InterPro" id="IPR014746">
    <property type="entry name" value="Gln_synth/guanido_kin_cat_dom"/>
</dbReference>
<comment type="function">
    <text evidence="5">ATP-dependent carboxylate-amine ligase which exhibits weak glutamate--cysteine ligase activity.</text>
</comment>
<dbReference type="PANTHER" id="PTHR36510">
    <property type="entry name" value="GLUTAMATE--CYSTEINE LIGASE 2-RELATED"/>
    <property type="match status" value="1"/>
</dbReference>
<dbReference type="InterPro" id="IPR006336">
    <property type="entry name" value="GCS2"/>
</dbReference>
<dbReference type="Gene3D" id="3.30.590.20">
    <property type="match status" value="1"/>
</dbReference>
<comment type="caution">
    <text evidence="6">The sequence shown here is derived from an EMBL/GenBank/DDBJ whole genome shotgun (WGS) entry which is preliminary data.</text>
</comment>
<reference evidence="6 7" key="1">
    <citation type="journal article" date="2019" name="Int. J. Syst. Evol. Microbiol.">
        <title>The Global Catalogue of Microorganisms (GCM) 10K type strain sequencing project: providing services to taxonomists for standard genome sequencing and annotation.</title>
        <authorList>
            <consortium name="The Broad Institute Genomics Platform"/>
            <consortium name="The Broad Institute Genome Sequencing Center for Infectious Disease"/>
            <person name="Wu L."/>
            <person name="Ma J."/>
        </authorList>
    </citation>
    <scope>NUCLEOTIDE SEQUENCE [LARGE SCALE GENOMIC DNA]</scope>
    <source>
        <strain evidence="6 7">JCM 14545</strain>
    </source>
</reference>
<evidence type="ECO:0000256" key="2">
    <source>
        <dbReference type="ARBA" id="ARBA00022741"/>
    </source>
</evidence>
<evidence type="ECO:0000313" key="6">
    <source>
        <dbReference type="EMBL" id="GAA1956872.1"/>
    </source>
</evidence>
<dbReference type="Pfam" id="PF04107">
    <property type="entry name" value="GCS2"/>
    <property type="match status" value="1"/>
</dbReference>
<dbReference type="InterPro" id="IPR050141">
    <property type="entry name" value="GCL_type2/YbdK_subfam"/>
</dbReference>
<name>A0ABN2QSM6_9PSEU</name>
<evidence type="ECO:0000256" key="1">
    <source>
        <dbReference type="ARBA" id="ARBA00022598"/>
    </source>
</evidence>
<dbReference type="NCBIfam" id="NF010041">
    <property type="entry name" value="PRK13517.1-1"/>
    <property type="match status" value="1"/>
</dbReference>
<dbReference type="Proteomes" id="UP001501116">
    <property type="component" value="Unassembled WGS sequence"/>
</dbReference>
<keyword evidence="2 5" id="KW-0547">Nucleotide-binding</keyword>
<dbReference type="GO" id="GO:0016874">
    <property type="term" value="F:ligase activity"/>
    <property type="evidence" value="ECO:0007669"/>
    <property type="project" value="UniProtKB-KW"/>
</dbReference>